<evidence type="ECO:0000259" key="2">
    <source>
        <dbReference type="Pfam" id="PF04851"/>
    </source>
</evidence>
<dbReference type="RefSeq" id="WP_280801906.1">
    <property type="nucleotide sequence ID" value="NZ_JANQDF010000112.1"/>
</dbReference>
<protein>
    <submittedName>
        <fullName evidence="3">DEAD/DEAH box helicase family protein</fullName>
    </submittedName>
</protein>
<comment type="caution">
    <text evidence="3">The sequence shown here is derived from an EMBL/GenBank/DDBJ whole genome shotgun (WGS) entry which is preliminary data.</text>
</comment>
<feature type="region of interest" description="Disordered" evidence="1">
    <location>
        <begin position="295"/>
        <end position="314"/>
    </location>
</feature>
<name>A0ABT6KF34_9CYAN</name>
<dbReference type="GO" id="GO:0004386">
    <property type="term" value="F:helicase activity"/>
    <property type="evidence" value="ECO:0007669"/>
    <property type="project" value="UniProtKB-KW"/>
</dbReference>
<feature type="domain" description="Helicase/UvrB N-terminal" evidence="2">
    <location>
        <begin position="111"/>
        <end position="208"/>
    </location>
</feature>
<organism evidence="3 4">
    <name type="scientific">Anabaenopsis tanganyikae CS-531</name>
    <dbReference type="NCBI Taxonomy" id="2785304"/>
    <lineage>
        <taxon>Bacteria</taxon>
        <taxon>Bacillati</taxon>
        <taxon>Cyanobacteriota</taxon>
        <taxon>Cyanophyceae</taxon>
        <taxon>Nostocales</taxon>
        <taxon>Nodulariaceae</taxon>
        <taxon>Anabaenopsis</taxon>
        <taxon>Anabaenopsis tanganyikae</taxon>
    </lineage>
</organism>
<gene>
    <name evidence="3" type="ORF">NWP22_11570</name>
</gene>
<dbReference type="SUPFAM" id="SSF52540">
    <property type="entry name" value="P-loop containing nucleoside triphosphate hydrolases"/>
    <property type="match status" value="1"/>
</dbReference>
<dbReference type="InterPro" id="IPR006935">
    <property type="entry name" value="Helicase/UvrB_N"/>
</dbReference>
<reference evidence="3 4" key="1">
    <citation type="journal article" date="2023" name="J. Phycol.">
        <title>Chrysosporum ovalisporum is synonymous with the true-branching cyanobacterium Umezakia natans (Nostocales/Aphanizomenonaceae).</title>
        <authorList>
            <person name="McGregor G.B."/>
            <person name="Sendall B.C."/>
            <person name="Niiyama Y."/>
            <person name="Tuji A."/>
            <person name="Willis A."/>
        </authorList>
    </citation>
    <scope>NUCLEOTIDE SEQUENCE [LARGE SCALE GENOMIC DNA]</scope>
    <source>
        <strain evidence="3 4">CS-531</strain>
    </source>
</reference>
<evidence type="ECO:0000256" key="1">
    <source>
        <dbReference type="SAM" id="MobiDB-lite"/>
    </source>
</evidence>
<keyword evidence="3" id="KW-0547">Nucleotide-binding</keyword>
<keyword evidence="3" id="KW-0347">Helicase</keyword>
<dbReference type="Proteomes" id="UP001159386">
    <property type="component" value="Unassembled WGS sequence"/>
</dbReference>
<keyword evidence="4" id="KW-1185">Reference proteome</keyword>
<evidence type="ECO:0000313" key="3">
    <source>
        <dbReference type="EMBL" id="MDH6106497.1"/>
    </source>
</evidence>
<evidence type="ECO:0000313" key="4">
    <source>
        <dbReference type="Proteomes" id="UP001159386"/>
    </source>
</evidence>
<dbReference type="EMBL" id="JANQDF010000112">
    <property type="protein sequence ID" value="MDH6106497.1"/>
    <property type="molecule type" value="Genomic_DNA"/>
</dbReference>
<accession>A0ABT6KF34</accession>
<dbReference type="InterPro" id="IPR027417">
    <property type="entry name" value="P-loop_NTPase"/>
</dbReference>
<keyword evidence="3" id="KW-0067">ATP-binding</keyword>
<keyword evidence="3" id="KW-0378">Hydrolase</keyword>
<dbReference type="Pfam" id="PF04851">
    <property type="entry name" value="ResIII"/>
    <property type="match status" value="1"/>
</dbReference>
<proteinExistence type="predicted"/>
<sequence>MSSEVNEPILNSPFDEPLRYWFIREGEEPQLKQGRRSAIVYPPREGDIDWNLGKVLKPSPADEFAPGFEMVLVNQIRTRVKNWRQQRYPGVTRTTLELLEYWNRDGREKRLFFAQKEAVETLIFLREARADFLQGIYIPLDEPIDTALKAFTRYACKMATGSGKTTVMGMLAAWSILNKVNYRSDSRFSDIILIVCPNVTIKARLQELNPNNAEASLYRTRDLVPSNLMDKLRQGKVLVTNWHIFEKRSPSTSGDDAAKVVKVGVPTITTETIKIATKNETARGARYLTRTYATGTNRERREPRHGTISIKPST</sequence>